<dbReference type="VEuPathDB" id="TrichDB:TVAGG3_0502740"/>
<dbReference type="SUPFAM" id="SSF52540">
    <property type="entry name" value="P-loop containing nucleoside triphosphate hydrolases"/>
    <property type="match status" value="1"/>
</dbReference>
<dbReference type="AlphaFoldDB" id="A2G2G9"/>
<evidence type="ECO:0000256" key="2">
    <source>
        <dbReference type="ARBA" id="ARBA00022801"/>
    </source>
</evidence>
<keyword evidence="1" id="KW-0547">Nucleotide-binding</keyword>
<organism evidence="5 6">
    <name type="scientific">Trichomonas vaginalis (strain ATCC PRA-98 / G3)</name>
    <dbReference type="NCBI Taxonomy" id="412133"/>
    <lineage>
        <taxon>Eukaryota</taxon>
        <taxon>Metamonada</taxon>
        <taxon>Parabasalia</taxon>
        <taxon>Trichomonadida</taxon>
        <taxon>Trichomonadidae</taxon>
        <taxon>Trichomonas</taxon>
    </lineage>
</organism>
<evidence type="ECO:0000259" key="4">
    <source>
        <dbReference type="PROSITE" id="PS51193"/>
    </source>
</evidence>
<proteinExistence type="predicted"/>
<dbReference type="GO" id="GO:0005524">
    <property type="term" value="F:ATP binding"/>
    <property type="evidence" value="ECO:0007669"/>
    <property type="project" value="UniProtKB-KW"/>
</dbReference>
<dbReference type="EMBL" id="DS114284">
    <property type="protein sequence ID" value="EAX88648.1"/>
    <property type="molecule type" value="Genomic_DNA"/>
</dbReference>
<dbReference type="InterPro" id="IPR014013">
    <property type="entry name" value="Helic_SF1/SF2_ATP-bd_DinG/Rad3"/>
</dbReference>
<dbReference type="InterPro" id="IPR045028">
    <property type="entry name" value="DinG/Rad3-like"/>
</dbReference>
<reference evidence="5" key="1">
    <citation type="submission" date="2006-10" db="EMBL/GenBank/DDBJ databases">
        <authorList>
            <person name="Amadeo P."/>
            <person name="Zhao Q."/>
            <person name="Wortman J."/>
            <person name="Fraser-Liggett C."/>
            <person name="Carlton J."/>
        </authorList>
    </citation>
    <scope>NUCLEOTIDE SEQUENCE</scope>
    <source>
        <strain evidence="5">G3</strain>
    </source>
</reference>
<sequence length="84" mass="9564">MSTFFIDDIEVCFPFPQAYPEQIEYMTQLKLSLDAGGPCVLEMPSGTGKTVLFVSLILAYMSQRKNACPLIYCTRTIPKMNPWY</sequence>
<dbReference type="PROSITE" id="PS51193">
    <property type="entry name" value="HELICASE_ATP_BIND_2"/>
    <property type="match status" value="1"/>
</dbReference>
<dbReference type="STRING" id="5722.A2G2G9"/>
<dbReference type="GO" id="GO:0016787">
    <property type="term" value="F:hydrolase activity"/>
    <property type="evidence" value="ECO:0007669"/>
    <property type="project" value="UniProtKB-KW"/>
</dbReference>
<dbReference type="PANTHER" id="PTHR11472">
    <property type="entry name" value="DNA REPAIR DEAD HELICASE RAD3/XP-D SUBFAMILY MEMBER"/>
    <property type="match status" value="1"/>
</dbReference>
<dbReference type="Proteomes" id="UP000001542">
    <property type="component" value="Unassembled WGS sequence"/>
</dbReference>
<name>A2G2G9_TRIV3</name>
<reference evidence="5" key="2">
    <citation type="journal article" date="2007" name="Science">
        <title>Draft genome sequence of the sexually transmitted pathogen Trichomonas vaginalis.</title>
        <authorList>
            <person name="Carlton J.M."/>
            <person name="Hirt R.P."/>
            <person name="Silva J.C."/>
            <person name="Delcher A.L."/>
            <person name="Schatz M."/>
            <person name="Zhao Q."/>
            <person name="Wortman J.R."/>
            <person name="Bidwell S.L."/>
            <person name="Alsmark U.C.M."/>
            <person name="Besteiro S."/>
            <person name="Sicheritz-Ponten T."/>
            <person name="Noel C.J."/>
            <person name="Dacks J.B."/>
            <person name="Foster P.G."/>
            <person name="Simillion C."/>
            <person name="Van de Peer Y."/>
            <person name="Miranda-Saavedra D."/>
            <person name="Barton G.J."/>
            <person name="Westrop G.D."/>
            <person name="Mueller S."/>
            <person name="Dessi D."/>
            <person name="Fiori P.L."/>
            <person name="Ren Q."/>
            <person name="Paulsen I."/>
            <person name="Zhang H."/>
            <person name="Bastida-Corcuera F.D."/>
            <person name="Simoes-Barbosa A."/>
            <person name="Brown M.T."/>
            <person name="Hayes R.D."/>
            <person name="Mukherjee M."/>
            <person name="Okumura C.Y."/>
            <person name="Schneider R."/>
            <person name="Smith A.J."/>
            <person name="Vanacova S."/>
            <person name="Villalvazo M."/>
            <person name="Haas B.J."/>
            <person name="Pertea M."/>
            <person name="Feldblyum T.V."/>
            <person name="Utterback T.R."/>
            <person name="Shu C.L."/>
            <person name="Osoegawa K."/>
            <person name="de Jong P.J."/>
            <person name="Hrdy I."/>
            <person name="Horvathova L."/>
            <person name="Zubacova Z."/>
            <person name="Dolezal P."/>
            <person name="Malik S.B."/>
            <person name="Logsdon J.M. Jr."/>
            <person name="Henze K."/>
            <person name="Gupta A."/>
            <person name="Wang C.C."/>
            <person name="Dunne R.L."/>
            <person name="Upcroft J.A."/>
            <person name="Upcroft P."/>
            <person name="White O."/>
            <person name="Salzberg S.L."/>
            <person name="Tang P."/>
            <person name="Chiu C.-H."/>
            <person name="Lee Y.-S."/>
            <person name="Embley T.M."/>
            <person name="Coombs G.H."/>
            <person name="Mottram J.C."/>
            <person name="Tachezy J."/>
            <person name="Fraser-Liggett C.M."/>
            <person name="Johnson P.J."/>
        </authorList>
    </citation>
    <scope>NUCLEOTIDE SEQUENCE [LARGE SCALE GENOMIC DNA]</scope>
    <source>
        <strain evidence="5">G3</strain>
    </source>
</reference>
<dbReference type="InterPro" id="IPR027417">
    <property type="entry name" value="P-loop_NTPase"/>
</dbReference>
<gene>
    <name evidence="5" type="ORF">TVAG_023310</name>
</gene>
<dbReference type="eggNOG" id="KOG1131">
    <property type="taxonomic scope" value="Eukaryota"/>
</dbReference>
<feature type="domain" description="Helicase ATP-binding" evidence="4">
    <location>
        <begin position="8"/>
        <end position="84"/>
    </location>
</feature>
<accession>A2G2G9</accession>
<keyword evidence="6" id="KW-1185">Reference proteome</keyword>
<evidence type="ECO:0000256" key="1">
    <source>
        <dbReference type="ARBA" id="ARBA00022741"/>
    </source>
</evidence>
<dbReference type="OrthoDB" id="272481at2759"/>
<dbReference type="OMA" id="CTRTIPK"/>
<keyword evidence="3" id="KW-0067">ATP-binding</keyword>
<keyword evidence="2" id="KW-0378">Hydrolase</keyword>
<evidence type="ECO:0000256" key="3">
    <source>
        <dbReference type="ARBA" id="ARBA00022840"/>
    </source>
</evidence>
<evidence type="ECO:0000313" key="5">
    <source>
        <dbReference type="EMBL" id="EAX88648.1"/>
    </source>
</evidence>
<dbReference type="Gene3D" id="3.40.50.300">
    <property type="entry name" value="P-loop containing nucleotide triphosphate hydrolases"/>
    <property type="match status" value="1"/>
</dbReference>
<evidence type="ECO:0000313" key="6">
    <source>
        <dbReference type="Proteomes" id="UP000001542"/>
    </source>
</evidence>
<dbReference type="InParanoid" id="A2G2G9"/>
<protein>
    <recommendedName>
        <fullName evidence="4">Helicase ATP-binding domain-containing protein</fullName>
    </recommendedName>
</protein>
<dbReference type="PANTHER" id="PTHR11472:SF1">
    <property type="entry name" value="GENERAL TRANSCRIPTION AND DNA REPAIR FACTOR IIH HELICASE SUBUNIT XPD"/>
    <property type="match status" value="1"/>
</dbReference>
<dbReference type="KEGG" id="tva:4746308"/>